<protein>
    <submittedName>
        <fullName evidence="2">Uncharacterized protein</fullName>
    </submittedName>
</protein>
<evidence type="ECO:0000256" key="1">
    <source>
        <dbReference type="SAM" id="MobiDB-lite"/>
    </source>
</evidence>
<gene>
    <name evidence="2" type="ORF">P7K49_009691</name>
</gene>
<evidence type="ECO:0000313" key="2">
    <source>
        <dbReference type="EMBL" id="KAK2109945.1"/>
    </source>
</evidence>
<accession>A0ABQ9VLA5</accession>
<feature type="region of interest" description="Disordered" evidence="1">
    <location>
        <begin position="71"/>
        <end position="275"/>
    </location>
</feature>
<feature type="compositionally biased region" description="Basic residues" evidence="1">
    <location>
        <begin position="251"/>
        <end position="265"/>
    </location>
</feature>
<feature type="compositionally biased region" description="Basic and acidic residues" evidence="1">
    <location>
        <begin position="154"/>
        <end position="166"/>
    </location>
</feature>
<sequence>MHPVLAVRPGALTPGPLSPLCRFPPPPTPGRGSQGRAATARGGAYWLRFQIWPRPGRGARAQLARFSEGSYGEHELEGVPTQPGPLRPPAQPHPPAASQQKAAPGMAPWARPALGYRGSAPGSRRSDARMVRGGGFPAQAGRGTLTWAGRQAGRRADAPADGRTGERTAGPPAGRADGGLAAPAPRPEWIPGRERQIEREREEEEEEEAAAARGGEEEGEGPGRQPGGGGRRKRAGTDSPPARREPGVRVGRGRRAQKPRPHSARAPHPAGPNRP</sequence>
<name>A0ABQ9VLA5_SAGOE</name>
<organism evidence="2 3">
    <name type="scientific">Saguinus oedipus</name>
    <name type="common">Cotton-top tamarin</name>
    <name type="synonym">Oedipomidas oedipus</name>
    <dbReference type="NCBI Taxonomy" id="9490"/>
    <lineage>
        <taxon>Eukaryota</taxon>
        <taxon>Metazoa</taxon>
        <taxon>Chordata</taxon>
        <taxon>Craniata</taxon>
        <taxon>Vertebrata</taxon>
        <taxon>Euteleostomi</taxon>
        <taxon>Mammalia</taxon>
        <taxon>Eutheria</taxon>
        <taxon>Euarchontoglires</taxon>
        <taxon>Primates</taxon>
        <taxon>Haplorrhini</taxon>
        <taxon>Platyrrhini</taxon>
        <taxon>Cebidae</taxon>
        <taxon>Callitrichinae</taxon>
        <taxon>Saguinus</taxon>
    </lineage>
</organism>
<feature type="compositionally biased region" description="Pro residues" evidence="1">
    <location>
        <begin position="82"/>
        <end position="95"/>
    </location>
</feature>
<dbReference type="EMBL" id="JASSZA010000005">
    <property type="protein sequence ID" value="KAK2109945.1"/>
    <property type="molecule type" value="Genomic_DNA"/>
</dbReference>
<feature type="region of interest" description="Disordered" evidence="1">
    <location>
        <begin position="1"/>
        <end position="38"/>
    </location>
</feature>
<reference evidence="2 3" key="1">
    <citation type="submission" date="2023-05" db="EMBL/GenBank/DDBJ databases">
        <title>B98-5 Cell Line De Novo Hybrid Assembly: An Optical Mapping Approach.</title>
        <authorList>
            <person name="Kananen K."/>
            <person name="Auerbach J.A."/>
            <person name="Kautto E."/>
            <person name="Blachly J.S."/>
        </authorList>
    </citation>
    <scope>NUCLEOTIDE SEQUENCE [LARGE SCALE GENOMIC DNA]</scope>
    <source>
        <strain evidence="2">B95-8</strain>
        <tissue evidence="2">Cell line</tissue>
    </source>
</reference>
<dbReference type="Proteomes" id="UP001266305">
    <property type="component" value="Unassembled WGS sequence"/>
</dbReference>
<feature type="compositionally biased region" description="Basic and acidic residues" evidence="1">
    <location>
        <begin position="191"/>
        <end position="200"/>
    </location>
</feature>
<evidence type="ECO:0000313" key="3">
    <source>
        <dbReference type="Proteomes" id="UP001266305"/>
    </source>
</evidence>
<proteinExistence type="predicted"/>
<comment type="caution">
    <text evidence="2">The sequence shown here is derived from an EMBL/GenBank/DDBJ whole genome shotgun (WGS) entry which is preliminary data.</text>
</comment>
<keyword evidence="3" id="KW-1185">Reference proteome</keyword>